<organism evidence="1 2">
    <name type="scientific">Dryococelus australis</name>
    <dbReference type="NCBI Taxonomy" id="614101"/>
    <lineage>
        <taxon>Eukaryota</taxon>
        <taxon>Metazoa</taxon>
        <taxon>Ecdysozoa</taxon>
        <taxon>Arthropoda</taxon>
        <taxon>Hexapoda</taxon>
        <taxon>Insecta</taxon>
        <taxon>Pterygota</taxon>
        <taxon>Neoptera</taxon>
        <taxon>Polyneoptera</taxon>
        <taxon>Phasmatodea</taxon>
        <taxon>Verophasmatodea</taxon>
        <taxon>Anareolatae</taxon>
        <taxon>Phasmatidae</taxon>
        <taxon>Eurycanthinae</taxon>
        <taxon>Dryococelus</taxon>
    </lineage>
</organism>
<evidence type="ECO:0000313" key="2">
    <source>
        <dbReference type="Proteomes" id="UP001159363"/>
    </source>
</evidence>
<proteinExistence type="predicted"/>
<reference evidence="1 2" key="1">
    <citation type="submission" date="2023-02" db="EMBL/GenBank/DDBJ databases">
        <title>LHISI_Scaffold_Assembly.</title>
        <authorList>
            <person name="Stuart O.P."/>
            <person name="Cleave R."/>
            <person name="Magrath M.J.L."/>
            <person name="Mikheyev A.S."/>
        </authorList>
    </citation>
    <scope>NUCLEOTIDE SEQUENCE [LARGE SCALE GENOMIC DNA]</scope>
    <source>
        <strain evidence="1">Daus_M_001</strain>
        <tissue evidence="1">Leg muscle</tissue>
    </source>
</reference>
<gene>
    <name evidence="1" type="ORF">PR048_023430</name>
</gene>
<accession>A0ABQ9GU37</accession>
<evidence type="ECO:0000313" key="1">
    <source>
        <dbReference type="EMBL" id="KAJ8875535.1"/>
    </source>
</evidence>
<dbReference type="Proteomes" id="UP001159363">
    <property type="component" value="Chromosome 8"/>
</dbReference>
<comment type="caution">
    <text evidence="1">The sequence shown here is derived from an EMBL/GenBank/DDBJ whole genome shotgun (WGS) entry which is preliminary data.</text>
</comment>
<sequence length="88" mass="10162">MNNLSLSFSSYKKIFYSIFNLRCKPLKKDTCNVCDALNTQMKDHDAPDLRQKPKSHQEVAEMARSEMNDDMKCATESTDLVVLTFDHQ</sequence>
<protein>
    <submittedName>
        <fullName evidence="1">Uncharacterized protein</fullName>
    </submittedName>
</protein>
<name>A0ABQ9GU37_9NEOP</name>
<keyword evidence="2" id="KW-1185">Reference proteome</keyword>
<dbReference type="EMBL" id="JARBHB010000009">
    <property type="protein sequence ID" value="KAJ8875535.1"/>
    <property type="molecule type" value="Genomic_DNA"/>
</dbReference>